<protein>
    <submittedName>
        <fullName evidence="2">Similar to Saccharomyces cerevisiae YGR222W PET54 Mitochondrial inner membrane protein that binds to the 5' UTR of the COX3 mRNA to activate its translation</fullName>
    </submittedName>
</protein>
<proteinExistence type="predicted"/>
<dbReference type="OrthoDB" id="4095921at2759"/>
<accession>A0A0J9X568</accession>
<dbReference type="AlphaFoldDB" id="A0A0J9X568"/>
<comment type="caution">
    <text evidence="2">The sequence shown here is derived from an EMBL/GenBank/DDBJ whole genome shotgun (WGS) entry which is preliminary data.</text>
</comment>
<keyword evidence="3" id="KW-1185">Reference proteome</keyword>
<sequence length="374" mass="41236">MYKQSLQRRYTVQNSTRCFSVSAPKGQRPRSLYNQNKQQEAAGETPAAGSSPQPVPLETADSVTYKDLWSIYSKLFTTDGKKELLNQRNLKRLESKVKTQPQQRSQLYQNKTDRIEYLKSLTDSSTMKGSVMASAASANSSTKKSGKPTMGSDSILTFLDHPEKPSPVLYLNCGAHSLTKADILTLLPPAPGPGFQGESTLLLGAEVSGTEAAADMYRFKLTRSRDPDTLIPWVGYFLEFPTREAAAKFYTAALGQRLRGTGGLVRLTFVDPGKRGARPPRLHEVPGVTRAMCALVAGLPPKLSPVSVERALMGFDLLKDKSEAIVKLAGDAYASESLWLIRFQSEEGPKRLRCQFHRRPWPLINASPSVEIID</sequence>
<gene>
    <name evidence="2" type="ORF">BN980_GECA02s02672g</name>
</gene>
<evidence type="ECO:0000256" key="1">
    <source>
        <dbReference type="SAM" id="MobiDB-lite"/>
    </source>
</evidence>
<dbReference type="Proteomes" id="UP000242525">
    <property type="component" value="Unassembled WGS sequence"/>
</dbReference>
<evidence type="ECO:0000313" key="3">
    <source>
        <dbReference type="Proteomes" id="UP000242525"/>
    </source>
</evidence>
<evidence type="ECO:0000313" key="2">
    <source>
        <dbReference type="EMBL" id="CDO51897.1"/>
    </source>
</evidence>
<dbReference type="EMBL" id="CCBN010000002">
    <property type="protein sequence ID" value="CDO51897.1"/>
    <property type="molecule type" value="Genomic_DNA"/>
</dbReference>
<organism evidence="2 3">
    <name type="scientific">Geotrichum candidum</name>
    <name type="common">Oospora lactis</name>
    <name type="synonym">Dipodascus geotrichum</name>
    <dbReference type="NCBI Taxonomy" id="1173061"/>
    <lineage>
        <taxon>Eukaryota</taxon>
        <taxon>Fungi</taxon>
        <taxon>Dikarya</taxon>
        <taxon>Ascomycota</taxon>
        <taxon>Saccharomycotina</taxon>
        <taxon>Dipodascomycetes</taxon>
        <taxon>Dipodascales</taxon>
        <taxon>Dipodascaceae</taxon>
        <taxon>Geotrichum</taxon>
    </lineage>
</organism>
<feature type="region of interest" description="Disordered" evidence="1">
    <location>
        <begin position="20"/>
        <end position="58"/>
    </location>
</feature>
<reference evidence="2" key="1">
    <citation type="submission" date="2014-03" db="EMBL/GenBank/DDBJ databases">
        <authorList>
            <person name="Casaregola S."/>
        </authorList>
    </citation>
    <scope>NUCLEOTIDE SEQUENCE [LARGE SCALE GENOMIC DNA]</scope>
    <source>
        <strain evidence="2">CLIB 918</strain>
    </source>
</reference>
<name>A0A0J9X568_GEOCN</name>